<evidence type="ECO:0000259" key="3">
    <source>
        <dbReference type="Pfam" id="PF02952"/>
    </source>
</evidence>
<dbReference type="InterPro" id="IPR015888">
    <property type="entry name" value="Fuc_isomerase_C"/>
</dbReference>
<keyword evidence="1" id="KW-0413">Isomerase</keyword>
<dbReference type="GO" id="GO:0005737">
    <property type="term" value="C:cytoplasm"/>
    <property type="evidence" value="ECO:0007669"/>
    <property type="project" value="InterPro"/>
</dbReference>
<dbReference type="STRING" id="1291742.LOOC260_121230"/>
<dbReference type="GO" id="GO:0008736">
    <property type="term" value="F:L-fucose isomerase activity"/>
    <property type="evidence" value="ECO:0007669"/>
    <property type="project" value="InterPro"/>
</dbReference>
<dbReference type="PANTHER" id="PTHR36120">
    <property type="entry name" value="FUCOSE ISOMERASE"/>
    <property type="match status" value="1"/>
</dbReference>
<dbReference type="Pfam" id="PF02952">
    <property type="entry name" value="Fucose_iso_C"/>
    <property type="match status" value="1"/>
</dbReference>
<protein>
    <recommendedName>
        <fullName evidence="3">L-fucose isomerase C-terminal domain-containing protein</fullName>
    </recommendedName>
</protein>
<dbReference type="SUPFAM" id="SSF50443">
    <property type="entry name" value="FucI/AraA C-terminal domain-like"/>
    <property type="match status" value="1"/>
</dbReference>
<organism evidence="4 5">
    <name type="scientific">Paucilactobacillus hokkaidonensis JCM 18461</name>
    <dbReference type="NCBI Taxonomy" id="1291742"/>
    <lineage>
        <taxon>Bacteria</taxon>
        <taxon>Bacillati</taxon>
        <taxon>Bacillota</taxon>
        <taxon>Bacilli</taxon>
        <taxon>Lactobacillales</taxon>
        <taxon>Lactobacillaceae</taxon>
        <taxon>Paucilactobacillus</taxon>
    </lineage>
</organism>
<accession>A0A0A1H056</accession>
<evidence type="ECO:0000256" key="1">
    <source>
        <dbReference type="ARBA" id="ARBA00023235"/>
    </source>
</evidence>
<name>A0A0A1H056_9LACO</name>
<feature type="domain" description="L-fucose isomerase C-terminal" evidence="3">
    <location>
        <begin position="355"/>
        <end position="438"/>
    </location>
</feature>
<dbReference type="GO" id="GO:0006004">
    <property type="term" value="P:fucose metabolic process"/>
    <property type="evidence" value="ECO:0007669"/>
    <property type="project" value="InterPro"/>
</dbReference>
<dbReference type="RefSeq" id="WP_041094832.1">
    <property type="nucleotide sequence ID" value="NZ_AP014680.1"/>
</dbReference>
<dbReference type="InterPro" id="IPR009015">
    <property type="entry name" value="Fucose_isomerase_N/cen_sf"/>
</dbReference>
<sequence>MSKILYLPVVRRKFDADFATKVVHQTKNQLQDYDLIAPDEALGDPQELGSFLSSVQENEIAGIIFQNTTFTDAEFIQLVQRSYPTTPILLLAPREPSIHGWLHLNALTGLMSSGNYLNSQKHSFEHIYGNPDETSVQQTIDNFVATITVKDDLAHLNIGVVGTFPPGFFFSDADAQQLELNFGVYLKHYQIDEAFEQAQALQPNEYQEELDYAQEHYNNLNVSQAETIRFVKYVTLMKRWAKKDQWGALASRCWPDFFDKYHSAPGSVWTQLGDQKLPTAMECDIHGALSMYILQQMTSHQDATFLGDVSSMDESDNTITMWHDYGAYSLANPKYGVEASVHPNRKMPVSPQMVLKPGQVTILRVHYDSNGYRFIITKGTVQDTKAQFNGVSGRIKMQQPVNELIDQFVENGYESHFALVYGDYVRQLEKLATSLGLPSTIY</sequence>
<dbReference type="PANTHER" id="PTHR36120:SF1">
    <property type="entry name" value="L-FUCOSE ISOMERASE C-TERMINAL DOMAIN-CONTAINING PROTEIN"/>
    <property type="match status" value="1"/>
</dbReference>
<dbReference type="InterPro" id="IPR004216">
    <property type="entry name" value="Fuc/Ara_isomerase_C"/>
</dbReference>
<evidence type="ECO:0000313" key="5">
    <source>
        <dbReference type="Proteomes" id="UP000031620"/>
    </source>
</evidence>
<dbReference type="AlphaFoldDB" id="A0A0A1H056"/>
<dbReference type="Proteomes" id="UP000031620">
    <property type="component" value="Chromosome"/>
</dbReference>
<dbReference type="EMBL" id="AP014680">
    <property type="protein sequence ID" value="BAP86629.1"/>
    <property type="molecule type" value="Genomic_DNA"/>
</dbReference>
<dbReference type="SUPFAM" id="SSF53743">
    <property type="entry name" value="FucI/AraA N-terminal and middle domains"/>
    <property type="match status" value="1"/>
</dbReference>
<reference evidence="4 5" key="1">
    <citation type="submission" date="2014-11" db="EMBL/GenBank/DDBJ databases">
        <title>Complete genome sequence and analysis of Lactobacillus hokkaidonensis LOOC260T.</title>
        <authorList>
            <person name="Tanizawa Y."/>
            <person name="Tohno M."/>
            <person name="Kaminuma E."/>
            <person name="Nakamura Y."/>
            <person name="Arita M."/>
        </authorList>
    </citation>
    <scope>NUCLEOTIDE SEQUENCE [LARGE SCALE GENOMIC DNA]</scope>
    <source>
        <strain evidence="4 5">LOOC260</strain>
    </source>
</reference>
<keyword evidence="2" id="KW-0119">Carbohydrate metabolism</keyword>
<evidence type="ECO:0000313" key="4">
    <source>
        <dbReference type="EMBL" id="BAP86629.1"/>
    </source>
</evidence>
<proteinExistence type="predicted"/>
<dbReference type="KEGG" id="lho:LOOC260_121230"/>
<gene>
    <name evidence="4" type="ORF">LOOC260_121230</name>
</gene>
<evidence type="ECO:0000256" key="2">
    <source>
        <dbReference type="ARBA" id="ARBA00023277"/>
    </source>
</evidence>
<dbReference type="HOGENOM" id="CLU_045643_1_0_9"/>